<keyword evidence="1" id="KW-1133">Transmembrane helix</keyword>
<proteinExistence type="predicted"/>
<organism evidence="2 3">
    <name type="scientific">Egicoccus halophilus</name>
    <dbReference type="NCBI Taxonomy" id="1670830"/>
    <lineage>
        <taxon>Bacteria</taxon>
        <taxon>Bacillati</taxon>
        <taxon>Actinomycetota</taxon>
        <taxon>Nitriliruptoria</taxon>
        <taxon>Egicoccales</taxon>
        <taxon>Egicoccaceae</taxon>
        <taxon>Egicoccus</taxon>
    </lineage>
</organism>
<dbReference type="AlphaFoldDB" id="A0A8J3ETB6"/>
<dbReference type="Proteomes" id="UP000650511">
    <property type="component" value="Unassembled WGS sequence"/>
</dbReference>
<comment type="caution">
    <text evidence="2">The sequence shown here is derived from an EMBL/GenBank/DDBJ whole genome shotgun (WGS) entry which is preliminary data.</text>
</comment>
<keyword evidence="1" id="KW-0812">Transmembrane</keyword>
<gene>
    <name evidence="2" type="ORF">GCM10011354_13380</name>
</gene>
<protein>
    <submittedName>
        <fullName evidence="2">Uncharacterized protein</fullName>
    </submittedName>
</protein>
<reference evidence="2" key="2">
    <citation type="submission" date="2020-09" db="EMBL/GenBank/DDBJ databases">
        <authorList>
            <person name="Sun Q."/>
            <person name="Zhou Y."/>
        </authorList>
    </citation>
    <scope>NUCLEOTIDE SEQUENCE</scope>
    <source>
        <strain evidence="2">CGMCC 1.14988</strain>
    </source>
</reference>
<name>A0A8J3ETB6_9ACTN</name>
<feature type="transmembrane region" description="Helical" evidence="1">
    <location>
        <begin position="192"/>
        <end position="215"/>
    </location>
</feature>
<evidence type="ECO:0000313" key="3">
    <source>
        <dbReference type="Proteomes" id="UP000650511"/>
    </source>
</evidence>
<keyword evidence="1" id="KW-0472">Membrane</keyword>
<evidence type="ECO:0000313" key="2">
    <source>
        <dbReference type="EMBL" id="GGI05294.1"/>
    </source>
</evidence>
<keyword evidence="3" id="KW-1185">Reference proteome</keyword>
<dbReference type="EMBL" id="BMHA01000004">
    <property type="protein sequence ID" value="GGI05294.1"/>
    <property type="molecule type" value="Genomic_DNA"/>
</dbReference>
<accession>A0A8J3ETB6</accession>
<reference evidence="2" key="1">
    <citation type="journal article" date="2014" name="Int. J. Syst. Evol. Microbiol.">
        <title>Complete genome sequence of Corynebacterium casei LMG S-19264T (=DSM 44701T), isolated from a smear-ripened cheese.</title>
        <authorList>
            <consortium name="US DOE Joint Genome Institute (JGI-PGF)"/>
            <person name="Walter F."/>
            <person name="Albersmeier A."/>
            <person name="Kalinowski J."/>
            <person name="Ruckert C."/>
        </authorList>
    </citation>
    <scope>NUCLEOTIDE SEQUENCE</scope>
    <source>
        <strain evidence="2">CGMCC 1.14988</strain>
    </source>
</reference>
<sequence length="236" mass="25013">MSTSLTVLRAAASPRRRVSARLLRRLLLAVALLCLVMAFVTAEVRYQASADLLFVHDELELSSTATVTADGEGVPAVEPQYQGRTGTGYYAELLRARTEEPGVAARLTGVPGSEVTIEYHRWDAAPLLGLTVRGVEREQIAPALAATVAGLRGDLAALQVAREDAGQSSLSLMALPAEAPPRLDPEGLLEPFFWLVGAVFAIGIWIGLDGARWIAGPAGDRRRDAPDASDAPGAHP</sequence>
<dbReference type="RefSeq" id="WP_130649414.1">
    <property type="nucleotide sequence ID" value="NZ_BMHA01000004.1"/>
</dbReference>
<evidence type="ECO:0000256" key="1">
    <source>
        <dbReference type="SAM" id="Phobius"/>
    </source>
</evidence>